<proteinExistence type="predicted"/>
<sequence length="270" mass="30778">MFFTLQSITILVSQRTTSSYQNLVRHRVISLNLTNASHETLVDGIMMNAAHRRSRTVCFANVHMVVEAHLHSTVASAVNKADWAITDGMPLVWAIKSLYGLKQDRVAGMDMILSLLDRAEKENISIFFYGCTPDVLQRVRQFCLHNFPSIKIAGTISPPFRALTDAEEKEVIETINNSGAGLVFVALGCPKQELWMEHMKHRIQAVMLGIGGALPMLIGEKKRAPKWIQRIGFEWLFRLVQEPRRLFKRYAVTNTLFVYFFLKQLITQRS</sequence>
<dbReference type="GO" id="GO:0047244">
    <property type="term" value="F:N-acetylglucosaminyldiphosphoundecaprenol N-acetyl-beta-D-mannosaminyltransferase activity"/>
    <property type="evidence" value="ECO:0007669"/>
    <property type="project" value="UniProtKB-EC"/>
</dbReference>
<dbReference type="AlphaFoldDB" id="I2GT95"/>
<dbReference type="STRING" id="1185876.BN8_06528"/>
<reference evidence="3 4" key="1">
    <citation type="journal article" date="2012" name="J. Bacteriol.">
        <title>Genome Sequence of the Filamentous Bacterium Fibrisoma limi BUZ 3T.</title>
        <authorList>
            <person name="Filippini M."/>
            <person name="Qi W."/>
            <person name="Jaenicke S."/>
            <person name="Goesmann A."/>
            <person name="Smits T.H."/>
            <person name="Bagheri H.C."/>
        </authorList>
    </citation>
    <scope>NUCLEOTIDE SEQUENCE [LARGE SCALE GENOMIC DNA]</scope>
    <source>
        <strain evidence="4">BUZ 3T</strain>
    </source>
</reference>
<evidence type="ECO:0000313" key="4">
    <source>
        <dbReference type="Proteomes" id="UP000009309"/>
    </source>
</evidence>
<evidence type="ECO:0000313" key="3">
    <source>
        <dbReference type="EMBL" id="CCH57124.1"/>
    </source>
</evidence>
<accession>I2GT95</accession>
<keyword evidence="4" id="KW-1185">Reference proteome</keyword>
<dbReference type="PANTHER" id="PTHR34136:SF1">
    <property type="entry name" value="UDP-N-ACETYL-D-MANNOSAMINURONIC ACID TRANSFERASE"/>
    <property type="match status" value="1"/>
</dbReference>
<gene>
    <name evidence="3" type="ORF">BN8_06528</name>
</gene>
<comment type="caution">
    <text evidence="3">The sequence shown here is derived from an EMBL/GenBank/DDBJ whole genome shotgun (WGS) entry which is preliminary data.</text>
</comment>
<name>I2GT95_9BACT</name>
<organism evidence="3 4">
    <name type="scientific">Fibrisoma limi BUZ 3</name>
    <dbReference type="NCBI Taxonomy" id="1185876"/>
    <lineage>
        <taxon>Bacteria</taxon>
        <taxon>Pseudomonadati</taxon>
        <taxon>Bacteroidota</taxon>
        <taxon>Cytophagia</taxon>
        <taxon>Cytophagales</taxon>
        <taxon>Spirosomataceae</taxon>
        <taxon>Fibrisoma</taxon>
    </lineage>
</organism>
<dbReference type="EC" id="2.4.1.187" evidence="3"/>
<dbReference type="CDD" id="cd06533">
    <property type="entry name" value="Glyco_transf_WecG_TagA"/>
    <property type="match status" value="1"/>
</dbReference>
<evidence type="ECO:0000256" key="1">
    <source>
        <dbReference type="ARBA" id="ARBA00022676"/>
    </source>
</evidence>
<dbReference type="NCBIfam" id="TIGR00696">
    <property type="entry name" value="wecG_tagA_cpsF"/>
    <property type="match status" value="1"/>
</dbReference>
<dbReference type="Pfam" id="PF03808">
    <property type="entry name" value="Glyco_tran_WecG"/>
    <property type="match status" value="1"/>
</dbReference>
<dbReference type="EMBL" id="CAIT01000010">
    <property type="protein sequence ID" value="CCH57124.1"/>
    <property type="molecule type" value="Genomic_DNA"/>
</dbReference>
<keyword evidence="2 3" id="KW-0808">Transferase</keyword>
<protein>
    <submittedName>
        <fullName evidence="3">N-acetylglucosaminyldiphosphoundecaprenol</fullName>
        <ecNumber evidence="3">2.4.1.187</ecNumber>
    </submittedName>
</protein>
<evidence type="ECO:0000256" key="2">
    <source>
        <dbReference type="ARBA" id="ARBA00022679"/>
    </source>
</evidence>
<keyword evidence="1 3" id="KW-0328">Glycosyltransferase</keyword>
<dbReference type="eggNOG" id="COG1922">
    <property type="taxonomic scope" value="Bacteria"/>
</dbReference>
<dbReference type="Proteomes" id="UP000009309">
    <property type="component" value="Unassembled WGS sequence"/>
</dbReference>
<dbReference type="PANTHER" id="PTHR34136">
    <property type="match status" value="1"/>
</dbReference>
<dbReference type="InterPro" id="IPR004629">
    <property type="entry name" value="WecG_TagA_CpsF"/>
</dbReference>